<reference evidence="1 2" key="1">
    <citation type="journal article" date="2019" name="Mol. Biol. Evol.">
        <title>Blast fungal genomes show frequent chromosomal changes, gene gains and losses, and effector gene turnover.</title>
        <authorList>
            <person name="Gomez Luciano L.B."/>
            <person name="Jason Tsai I."/>
            <person name="Chuma I."/>
            <person name="Tosa Y."/>
            <person name="Chen Y.H."/>
            <person name="Li J.Y."/>
            <person name="Li M.Y."/>
            <person name="Jade Lu M.Y."/>
            <person name="Nakayashiki H."/>
            <person name="Li W.H."/>
        </authorList>
    </citation>
    <scope>NUCLEOTIDE SEQUENCE [LARGE SCALE GENOMIC DNA]</scope>
    <source>
        <strain evidence="1">MZ5-1-6</strain>
    </source>
</reference>
<name>A0A4P7NUU8_PYROR</name>
<dbReference type="Proteomes" id="UP000294847">
    <property type="component" value="Chromosome 7"/>
</dbReference>
<dbReference type="EMBL" id="CP034210">
    <property type="protein sequence ID" value="QBZ66192.1"/>
    <property type="molecule type" value="Genomic_DNA"/>
</dbReference>
<dbReference type="AlphaFoldDB" id="A0A4P7NUU8"/>
<proteinExistence type="predicted"/>
<sequence>MNQPCGGGGGGSGFTSIPYCICGVAAPEIFFLTILRAFVGKKGCVSSCVACNITKLGNKGTVRGKASGQLRGSKPLGLHAVVGQLPI</sequence>
<evidence type="ECO:0000313" key="1">
    <source>
        <dbReference type="EMBL" id="QBZ66192.1"/>
    </source>
</evidence>
<accession>A0A4P7NUU8</accession>
<gene>
    <name evidence="1" type="ORF">PoMZ_13164</name>
</gene>
<evidence type="ECO:0000313" key="2">
    <source>
        <dbReference type="Proteomes" id="UP000294847"/>
    </source>
</evidence>
<organism evidence="1 2">
    <name type="scientific">Pyricularia oryzae</name>
    <name type="common">Rice blast fungus</name>
    <name type="synonym">Magnaporthe oryzae</name>
    <dbReference type="NCBI Taxonomy" id="318829"/>
    <lineage>
        <taxon>Eukaryota</taxon>
        <taxon>Fungi</taxon>
        <taxon>Dikarya</taxon>
        <taxon>Ascomycota</taxon>
        <taxon>Pezizomycotina</taxon>
        <taxon>Sordariomycetes</taxon>
        <taxon>Sordariomycetidae</taxon>
        <taxon>Magnaporthales</taxon>
        <taxon>Pyriculariaceae</taxon>
        <taxon>Pyricularia</taxon>
    </lineage>
</organism>
<protein>
    <submittedName>
        <fullName evidence="1">Uncharacterized protein</fullName>
    </submittedName>
</protein>